<dbReference type="Proteomes" id="UP001574673">
    <property type="component" value="Unassembled WGS sequence"/>
</dbReference>
<dbReference type="Gene3D" id="1.10.287.470">
    <property type="entry name" value="Helix hairpin bin"/>
    <property type="match status" value="1"/>
</dbReference>
<dbReference type="InterPro" id="IPR058624">
    <property type="entry name" value="MdtA-like_HH"/>
</dbReference>
<dbReference type="Gene3D" id="2.40.30.170">
    <property type="match status" value="1"/>
</dbReference>
<dbReference type="Pfam" id="PF25917">
    <property type="entry name" value="BSH_RND"/>
    <property type="match status" value="1"/>
</dbReference>
<dbReference type="InterPro" id="IPR058625">
    <property type="entry name" value="MdtA-like_BSH"/>
</dbReference>
<gene>
    <name evidence="9" type="ORF">ABCS64_02045</name>
</gene>
<evidence type="ECO:0000259" key="6">
    <source>
        <dbReference type="Pfam" id="PF25876"/>
    </source>
</evidence>
<dbReference type="NCBIfam" id="NF008589">
    <property type="entry name" value="PRK11556.1"/>
    <property type="match status" value="1"/>
</dbReference>
<dbReference type="RefSeq" id="WP_418890272.1">
    <property type="nucleotide sequence ID" value="NZ_JBEUWX010000001.1"/>
</dbReference>
<evidence type="ECO:0000256" key="4">
    <source>
        <dbReference type="ARBA" id="ARBA00022519"/>
    </source>
</evidence>
<dbReference type="EMBL" id="JBEUWX010000001">
    <property type="protein sequence ID" value="MFA9949120.1"/>
    <property type="molecule type" value="Genomic_DNA"/>
</dbReference>
<evidence type="ECO:0000313" key="9">
    <source>
        <dbReference type="EMBL" id="MFA9949120.1"/>
    </source>
</evidence>
<keyword evidence="5" id="KW-0472">Membrane</keyword>
<feature type="domain" description="Multidrug resistance protein MdtA-like beta-barrel" evidence="8">
    <location>
        <begin position="224"/>
        <end position="307"/>
    </location>
</feature>
<comment type="similarity">
    <text evidence="2">Belongs to the membrane fusion protein (MFP) (TC 8.A.1) family.</text>
</comment>
<evidence type="ECO:0000256" key="1">
    <source>
        <dbReference type="ARBA" id="ARBA00004236"/>
    </source>
</evidence>
<name>A0ABV4UBY6_9RHOO</name>
<evidence type="ECO:0000259" key="8">
    <source>
        <dbReference type="Pfam" id="PF25944"/>
    </source>
</evidence>
<comment type="caution">
    <text evidence="9">The sequence shown here is derived from an EMBL/GenBank/DDBJ whole genome shotgun (WGS) entry which is preliminary data.</text>
</comment>
<protein>
    <submittedName>
        <fullName evidence="9">MdtA/MuxA family multidrug efflux RND transporter periplasmic adaptor subunit</fullName>
    </submittedName>
</protein>
<evidence type="ECO:0000256" key="5">
    <source>
        <dbReference type="ARBA" id="ARBA00023136"/>
    </source>
</evidence>
<evidence type="ECO:0000313" key="10">
    <source>
        <dbReference type="Proteomes" id="UP001574673"/>
    </source>
</evidence>
<dbReference type="SUPFAM" id="SSF111369">
    <property type="entry name" value="HlyD-like secretion proteins"/>
    <property type="match status" value="1"/>
</dbReference>
<feature type="domain" description="Multidrug resistance protein MdtA-like alpha-helical hairpin" evidence="6">
    <location>
        <begin position="117"/>
        <end position="187"/>
    </location>
</feature>
<sequence length="331" mass="35536">MRKKVFWIGLACALALALAVAWFWPGSGRGDGEGGNARPGRGRHGAAEAPPAVTVVTARHGDIDVVLSALGTVTARNTTVVKARVSGQLQRIAFQEGQRVKAGDLLAEIDPRPFQAQLDQAAGQLARDRALLANAKIDLARYRDLLAKNSIARQQVDTQAALVKQYEGAVQTDQGSAENARLQLSFTRITAPIDGRLGLRRVDTGNMVSASDADGIVTITQTQPIAVVFSVPAGHLSAVLQGMREHETLPVEAWDQDNKNRLAAGKLLSVDNQIDTATGTVRLKAEFTNADEALFPNQFVNIRLNVSTRRDVVLIPAAAVLWGGDRFVQQD</sequence>
<dbReference type="PANTHER" id="PTHR30469">
    <property type="entry name" value="MULTIDRUG RESISTANCE PROTEIN MDTA"/>
    <property type="match status" value="1"/>
</dbReference>
<dbReference type="Pfam" id="PF25876">
    <property type="entry name" value="HH_MFP_RND"/>
    <property type="match status" value="1"/>
</dbReference>
<organism evidence="9 10">
    <name type="scientific">Dentiradicibacter hellwigii</name>
    <dbReference type="NCBI Taxonomy" id="3149053"/>
    <lineage>
        <taxon>Bacteria</taxon>
        <taxon>Pseudomonadati</taxon>
        <taxon>Pseudomonadota</taxon>
        <taxon>Betaproteobacteria</taxon>
        <taxon>Rhodocyclales</taxon>
        <taxon>Rhodocyclaceae</taxon>
        <taxon>Dentiradicibacter</taxon>
    </lineage>
</organism>
<dbReference type="NCBIfam" id="TIGR01730">
    <property type="entry name" value="RND_mfp"/>
    <property type="match status" value="1"/>
</dbReference>
<evidence type="ECO:0000256" key="3">
    <source>
        <dbReference type="ARBA" id="ARBA00022475"/>
    </source>
</evidence>
<dbReference type="Gene3D" id="2.40.50.100">
    <property type="match status" value="1"/>
</dbReference>
<dbReference type="InterPro" id="IPR006143">
    <property type="entry name" value="RND_pump_MFP"/>
</dbReference>
<reference evidence="10" key="1">
    <citation type="submission" date="2024-06" db="EMBL/GenBank/DDBJ databases">
        <title>Radixoralia hellwigii gen. nov., sp nov., isolated from a root canal in the human oral cavity.</title>
        <authorList>
            <person name="Bartsch S."/>
            <person name="Wittmer A."/>
            <person name="Schulz A.-K."/>
            <person name="Neumann-Schaal M."/>
            <person name="Wolf J."/>
            <person name="Gronow S."/>
            <person name="Tennert C."/>
            <person name="Haecker G."/>
            <person name="Cieplik F."/>
            <person name="Al-Ahmad A."/>
        </authorList>
    </citation>
    <scope>NUCLEOTIDE SEQUENCE [LARGE SCALE GENOMIC DNA]</scope>
    <source>
        <strain evidence="10">Wk13</strain>
    </source>
</reference>
<feature type="domain" description="Multidrug resistance protein MdtA-like barrel-sandwich hybrid" evidence="7">
    <location>
        <begin position="78"/>
        <end position="220"/>
    </location>
</feature>
<dbReference type="InterPro" id="IPR058626">
    <property type="entry name" value="MdtA-like_b-barrel"/>
</dbReference>
<dbReference type="Pfam" id="PF25944">
    <property type="entry name" value="Beta-barrel_RND"/>
    <property type="match status" value="1"/>
</dbReference>
<dbReference type="PANTHER" id="PTHR30469:SF12">
    <property type="entry name" value="MULTIDRUG RESISTANCE PROTEIN MDTA"/>
    <property type="match status" value="1"/>
</dbReference>
<keyword evidence="10" id="KW-1185">Reference proteome</keyword>
<proteinExistence type="inferred from homology"/>
<accession>A0ABV4UBY6</accession>
<keyword evidence="4" id="KW-0997">Cell inner membrane</keyword>
<evidence type="ECO:0000256" key="2">
    <source>
        <dbReference type="ARBA" id="ARBA00009477"/>
    </source>
</evidence>
<comment type="subcellular location">
    <subcellularLocation>
        <location evidence="1">Cell membrane</location>
    </subcellularLocation>
</comment>
<keyword evidence="3" id="KW-1003">Cell membrane</keyword>
<evidence type="ECO:0000259" key="7">
    <source>
        <dbReference type="Pfam" id="PF25917"/>
    </source>
</evidence>